<feature type="coiled-coil region" evidence="1">
    <location>
        <begin position="34"/>
        <end position="89"/>
    </location>
</feature>
<organism evidence="2">
    <name type="scientific">Sesamum radiatum</name>
    <name type="common">Black benniseed</name>
    <dbReference type="NCBI Taxonomy" id="300843"/>
    <lineage>
        <taxon>Eukaryota</taxon>
        <taxon>Viridiplantae</taxon>
        <taxon>Streptophyta</taxon>
        <taxon>Embryophyta</taxon>
        <taxon>Tracheophyta</taxon>
        <taxon>Spermatophyta</taxon>
        <taxon>Magnoliopsida</taxon>
        <taxon>eudicotyledons</taxon>
        <taxon>Gunneridae</taxon>
        <taxon>Pentapetalae</taxon>
        <taxon>asterids</taxon>
        <taxon>lamiids</taxon>
        <taxon>Lamiales</taxon>
        <taxon>Pedaliaceae</taxon>
        <taxon>Sesamum</taxon>
    </lineage>
</organism>
<evidence type="ECO:0000256" key="1">
    <source>
        <dbReference type="SAM" id="Coils"/>
    </source>
</evidence>
<gene>
    <name evidence="2" type="ORF">Sradi_4302500</name>
</gene>
<accession>A0AAW2NNY7</accession>
<sequence>MTCFPSLCRFLSDYAERRHLVAPTRGTKPGRGFTKKLEDRVERLLKEVAKLKDSRKEAVERYQQAEKKVKRLQREVNALQEDHAKEIRTLADQFRKEYPETKEEKNLLKAC</sequence>
<name>A0AAW2NNY7_SESRA</name>
<dbReference type="EMBL" id="JACGWJ010000019">
    <property type="protein sequence ID" value="KAL0344712.1"/>
    <property type="molecule type" value="Genomic_DNA"/>
</dbReference>
<reference evidence="2" key="2">
    <citation type="journal article" date="2024" name="Plant">
        <title>Genomic evolution and insights into agronomic trait innovations of Sesamum species.</title>
        <authorList>
            <person name="Miao H."/>
            <person name="Wang L."/>
            <person name="Qu L."/>
            <person name="Liu H."/>
            <person name="Sun Y."/>
            <person name="Le M."/>
            <person name="Wang Q."/>
            <person name="Wei S."/>
            <person name="Zheng Y."/>
            <person name="Lin W."/>
            <person name="Duan Y."/>
            <person name="Cao H."/>
            <person name="Xiong S."/>
            <person name="Wang X."/>
            <person name="Wei L."/>
            <person name="Li C."/>
            <person name="Ma Q."/>
            <person name="Ju M."/>
            <person name="Zhao R."/>
            <person name="Li G."/>
            <person name="Mu C."/>
            <person name="Tian Q."/>
            <person name="Mei H."/>
            <person name="Zhang T."/>
            <person name="Gao T."/>
            <person name="Zhang H."/>
        </authorList>
    </citation>
    <scope>NUCLEOTIDE SEQUENCE</scope>
    <source>
        <strain evidence="2">G02</strain>
    </source>
</reference>
<comment type="caution">
    <text evidence="2">The sequence shown here is derived from an EMBL/GenBank/DDBJ whole genome shotgun (WGS) entry which is preliminary data.</text>
</comment>
<keyword evidence="1" id="KW-0175">Coiled coil</keyword>
<protein>
    <recommendedName>
        <fullName evidence="3">RAB6-interacting golgin</fullName>
    </recommendedName>
</protein>
<evidence type="ECO:0008006" key="3">
    <source>
        <dbReference type="Google" id="ProtNLM"/>
    </source>
</evidence>
<proteinExistence type="predicted"/>
<evidence type="ECO:0000313" key="2">
    <source>
        <dbReference type="EMBL" id="KAL0344712.1"/>
    </source>
</evidence>
<reference evidence="2" key="1">
    <citation type="submission" date="2020-06" db="EMBL/GenBank/DDBJ databases">
        <authorList>
            <person name="Li T."/>
            <person name="Hu X."/>
            <person name="Zhang T."/>
            <person name="Song X."/>
            <person name="Zhang H."/>
            <person name="Dai N."/>
            <person name="Sheng W."/>
            <person name="Hou X."/>
            <person name="Wei L."/>
        </authorList>
    </citation>
    <scope>NUCLEOTIDE SEQUENCE</scope>
    <source>
        <strain evidence="2">G02</strain>
        <tissue evidence="2">Leaf</tissue>
    </source>
</reference>
<dbReference type="AlphaFoldDB" id="A0AAW2NNY7"/>